<feature type="transmembrane region" description="Helical" evidence="8">
    <location>
        <begin position="361"/>
        <end position="380"/>
    </location>
</feature>
<feature type="transmembrane region" description="Helical" evidence="8">
    <location>
        <begin position="110"/>
        <end position="129"/>
    </location>
</feature>
<dbReference type="Proteomes" id="UP000008672">
    <property type="component" value="Unassembled WGS sequence"/>
</dbReference>
<dbReference type="eggNOG" id="KOG1281">
    <property type="taxonomic scope" value="Eukaryota"/>
</dbReference>
<dbReference type="Ensembl" id="ENSLACT00000011170.1">
    <property type="protein sequence ID" value="ENSLACP00000011087.1"/>
    <property type="gene ID" value="ENSLACG00000009756.1"/>
</dbReference>
<evidence type="ECO:0000256" key="8">
    <source>
        <dbReference type="SAM" id="Phobius"/>
    </source>
</evidence>
<evidence type="ECO:0000256" key="4">
    <source>
        <dbReference type="ARBA" id="ARBA00022692"/>
    </source>
</evidence>
<feature type="transmembrane region" description="Helical" evidence="8">
    <location>
        <begin position="400"/>
        <end position="417"/>
    </location>
</feature>
<evidence type="ECO:0000256" key="3">
    <source>
        <dbReference type="ARBA" id="ARBA00022448"/>
    </source>
</evidence>
<keyword evidence="5 8" id="KW-1133">Transmembrane helix</keyword>
<evidence type="ECO:0000256" key="5">
    <source>
        <dbReference type="ARBA" id="ARBA00022989"/>
    </source>
</evidence>
<evidence type="ECO:0000256" key="7">
    <source>
        <dbReference type="ARBA" id="ARBA00023201"/>
    </source>
</evidence>
<proteinExistence type="inferred from homology"/>
<evidence type="ECO:0000256" key="1">
    <source>
        <dbReference type="ARBA" id="ARBA00004141"/>
    </source>
</evidence>
<comment type="subcellular location">
    <subcellularLocation>
        <location evidence="1">Membrane</location>
        <topology evidence="1">Multi-pass membrane protein</topology>
    </subcellularLocation>
</comment>
<feature type="transmembrane region" description="Helical" evidence="8">
    <location>
        <begin position="257"/>
        <end position="282"/>
    </location>
</feature>
<organism evidence="9 10">
    <name type="scientific">Latimeria chalumnae</name>
    <name type="common">Coelacanth</name>
    <dbReference type="NCBI Taxonomy" id="7897"/>
    <lineage>
        <taxon>Eukaryota</taxon>
        <taxon>Metazoa</taxon>
        <taxon>Chordata</taxon>
        <taxon>Craniata</taxon>
        <taxon>Vertebrata</taxon>
        <taxon>Euteleostomi</taxon>
        <taxon>Coelacanthiformes</taxon>
        <taxon>Coelacanthidae</taxon>
        <taxon>Latimeria</taxon>
    </lineage>
</organism>
<reference evidence="9" key="3">
    <citation type="submission" date="2025-09" db="UniProtKB">
        <authorList>
            <consortium name="Ensembl"/>
        </authorList>
    </citation>
    <scope>IDENTIFICATION</scope>
</reference>
<dbReference type="Pfam" id="PF00939">
    <property type="entry name" value="Na_sulph_symp"/>
    <property type="match status" value="2"/>
</dbReference>
<dbReference type="GO" id="GO:0015382">
    <property type="term" value="F:sodium:sulfate symporter activity"/>
    <property type="evidence" value="ECO:0007669"/>
    <property type="project" value="Ensembl"/>
</dbReference>
<keyword evidence="7" id="KW-0915">Sodium</keyword>
<feature type="transmembrane region" description="Helical" evidence="8">
    <location>
        <begin position="492"/>
        <end position="523"/>
    </location>
</feature>
<evidence type="ECO:0000313" key="10">
    <source>
        <dbReference type="Proteomes" id="UP000008672"/>
    </source>
</evidence>
<keyword evidence="4 8" id="KW-0812">Transmembrane</keyword>
<dbReference type="InParanoid" id="H3AN66"/>
<dbReference type="EMBL" id="AFYH01155243">
    <property type="status" value="NOT_ANNOTATED_CDS"/>
    <property type="molecule type" value="Genomic_DNA"/>
</dbReference>
<dbReference type="EMBL" id="AFYH01155242">
    <property type="status" value="NOT_ANNOTATED_CDS"/>
    <property type="molecule type" value="Genomic_DNA"/>
</dbReference>
<dbReference type="InterPro" id="IPR001898">
    <property type="entry name" value="SLC13A/DASS"/>
</dbReference>
<keyword evidence="6 8" id="KW-0472">Membrane</keyword>
<comment type="similarity">
    <text evidence="2">Belongs to the SLC13A/DASS transporter (TC 2.A.47) family. NADC subfamily.</text>
</comment>
<feature type="transmembrane region" description="Helical" evidence="8">
    <location>
        <begin position="39"/>
        <end position="66"/>
    </location>
</feature>
<dbReference type="HOGENOM" id="CLU_005170_9_1_1"/>
<evidence type="ECO:0000256" key="2">
    <source>
        <dbReference type="ARBA" id="ARBA00006772"/>
    </source>
</evidence>
<keyword evidence="7" id="KW-0406">Ion transport</keyword>
<dbReference type="InterPro" id="IPR031312">
    <property type="entry name" value="Na/sul_symport_CS"/>
</dbReference>
<reference evidence="10" key="1">
    <citation type="submission" date="2011-08" db="EMBL/GenBank/DDBJ databases">
        <title>The draft genome of Latimeria chalumnae.</title>
        <authorList>
            <person name="Di Palma F."/>
            <person name="Alfoldi J."/>
            <person name="Johnson J."/>
            <person name="Berlin A."/>
            <person name="Gnerre S."/>
            <person name="Jaffe D."/>
            <person name="MacCallum I."/>
            <person name="Young S."/>
            <person name="Walker B.J."/>
            <person name="Lander E."/>
            <person name="Lindblad-Toh K."/>
        </authorList>
    </citation>
    <scope>NUCLEOTIDE SEQUENCE [LARGE SCALE GENOMIC DNA]</scope>
    <source>
        <strain evidence="10">Wild caught</strain>
    </source>
</reference>
<dbReference type="PANTHER" id="PTHR10283:SF65">
    <property type="entry name" value="SOLUTE CARRIER FAMILY 13 MEMBER 1"/>
    <property type="match status" value="1"/>
</dbReference>
<dbReference type="EMBL" id="AFYH01155241">
    <property type="status" value="NOT_ANNOTATED_CDS"/>
    <property type="molecule type" value="Genomic_DNA"/>
</dbReference>
<accession>H3AN66</accession>
<dbReference type="EMBL" id="AFYH01155240">
    <property type="status" value="NOT_ANNOTATED_CDS"/>
    <property type="molecule type" value="Genomic_DNA"/>
</dbReference>
<gene>
    <name evidence="9" type="primary">SLC13A1</name>
</gene>
<keyword evidence="10" id="KW-1185">Reference proteome</keyword>
<feature type="transmembrane region" description="Helical" evidence="8">
    <location>
        <begin position="6"/>
        <end position="27"/>
    </location>
</feature>
<feature type="transmembrane region" description="Helical" evidence="8">
    <location>
        <begin position="575"/>
        <end position="596"/>
    </location>
</feature>
<evidence type="ECO:0000313" key="9">
    <source>
        <dbReference type="Ensembl" id="ENSLACP00000011087.1"/>
    </source>
</evidence>
<feature type="transmembrane region" description="Helical" evidence="8">
    <location>
        <begin position="302"/>
        <end position="325"/>
    </location>
</feature>
<dbReference type="EMBL" id="AFYH01155245">
    <property type="status" value="NOT_ANNOTATED_CDS"/>
    <property type="molecule type" value="Genomic_DNA"/>
</dbReference>
<dbReference type="PANTHER" id="PTHR10283">
    <property type="entry name" value="SOLUTE CARRIER FAMILY 13 MEMBER"/>
    <property type="match status" value="1"/>
</dbReference>
<dbReference type="GO" id="GO:0005886">
    <property type="term" value="C:plasma membrane"/>
    <property type="evidence" value="ECO:0007669"/>
    <property type="project" value="TreeGrafter"/>
</dbReference>
<reference evidence="9" key="2">
    <citation type="submission" date="2025-08" db="UniProtKB">
        <authorList>
            <consortium name="Ensembl"/>
        </authorList>
    </citation>
    <scope>IDENTIFICATION</scope>
</reference>
<protein>
    <submittedName>
        <fullName evidence="9">Solute carrier family 13 member 1</fullName>
    </submittedName>
</protein>
<feature type="transmembrane region" description="Helical" evidence="8">
    <location>
        <begin position="437"/>
        <end position="454"/>
    </location>
</feature>
<keyword evidence="3" id="KW-0813">Transport</keyword>
<dbReference type="GeneTree" id="ENSGT01030000234550"/>
<dbReference type="AlphaFoldDB" id="H3AN66"/>
<keyword evidence="7" id="KW-0739">Sodium transport</keyword>
<sequence length="618" mass="69026">TMGLFTVLWIYQRVLIIVLTPVLLLPLPLIIKTKEAECAYTLCVVAVYWLTEAMPLAVTALLPALMFPLFGIMPSNSVASTYFKDFHLLLAGVICLATSIEKWNLHKRIALWMVMLVGVNPGWLMLGFMASTAFLSMWLSNTSTAAMVMPVVEAVIQQIIHTESEVDTMQTKNTNGIINEGLNLDVDNISVWLQRSKVFNFLLSQHQSAGNEGVHQEKKTLYESPRCLPCTMEVFHAQTAGTMGRYRSKKYHMMCKGMCLCIAYASTIGGLSTISVSDLNFLLSSKSAIRYPECQCINFGSWFVLCMPISLIILFLSWIWLQWLFVGFEFSEMFKCGKEKTIKEKASTQVVKDEYRKLGPLSYQEIVTLIIFVGMALLWFTRDPGFIPGWSSLFPQYKGYATDSTAALLLGLLFFIIPSNRPTSSSFEKKRHSVNSIQLLFRLFKIFFLFSPLQEVEYRLLFVEVVFLRPHLVSGLSAWIGNILTPLQSLPVWVIILVSSLIVTCITEVASNPATITIFLPVLAPFAEAIQVNPLYLLIPTTLSTSLAFLLPVSNPPNAIVFTYGHLSVRDMVKAGLGVNIIGVAVVMLAVSTWAIPLFDLHTYPSWASTPALNVTQP</sequence>
<name>H3AN66_LATCH</name>
<dbReference type="OMA" id="THIMAHT"/>
<dbReference type="PROSITE" id="PS01271">
    <property type="entry name" value="NA_SULFATE"/>
    <property type="match status" value="1"/>
</dbReference>
<dbReference type="EMBL" id="AFYH01155244">
    <property type="status" value="NOT_ANNOTATED_CDS"/>
    <property type="molecule type" value="Genomic_DNA"/>
</dbReference>
<dbReference type="STRING" id="7897.ENSLACP00000011087"/>
<evidence type="ECO:0000256" key="6">
    <source>
        <dbReference type="ARBA" id="ARBA00023136"/>
    </source>
</evidence>
<dbReference type="FunCoup" id="H3AN66">
    <property type="interactions" value="157"/>
</dbReference>